<proteinExistence type="predicted"/>
<protein>
    <submittedName>
        <fullName evidence="1">Uncharacterized protein</fullName>
    </submittedName>
</protein>
<evidence type="ECO:0000313" key="1">
    <source>
        <dbReference type="EMBL" id="KAK3698333.1"/>
    </source>
</evidence>
<name>A0AAE0XN50_9GAST</name>
<sequence>MWLSSTLYSSSTLLTSPFSTLLLTTLPPLDTHLLSTIVVAQLRRQGRNLIASHPPSPGTWFRAGSAVEGWLGVSLLASCIVEDASAVRMREKMIVCLQVTLRKIPCSRWSMVIFILRKVKQQQGLYLKVTCNSKSSSLHSNRIFRDLHTAIDLGKLGHVTSCYGTSTLSFHIPLTGSRLTAPSLIIPELTMFSTSVPLHTFSRPKFLLFGSHNLTYRLITGGCRSKQTVGHQSVQEQRLLQFDICRLGTRRLGISICYNRYSPSWNIHLLQIDTRRLGISICYSETIAVLEYPSATVRQSQSWNIHLLQLDNRSLGISICYIRQSQFWNIHLLQLDTRRLGISICYSETLADLEYPSATVRHSPTWNIHLLHPLFRRVSSLVRAQLVVPAANTISWQGLRASRDNISR</sequence>
<comment type="caution">
    <text evidence="1">The sequence shown here is derived from an EMBL/GenBank/DDBJ whole genome shotgun (WGS) entry which is preliminary data.</text>
</comment>
<accession>A0AAE0XN50</accession>
<dbReference type="Proteomes" id="UP001283361">
    <property type="component" value="Unassembled WGS sequence"/>
</dbReference>
<reference evidence="1" key="1">
    <citation type="journal article" date="2023" name="G3 (Bethesda)">
        <title>A reference genome for the long-term kleptoplast-retaining sea slug Elysia crispata morphotype clarki.</title>
        <authorList>
            <person name="Eastman K.E."/>
            <person name="Pendleton A.L."/>
            <person name="Shaikh M.A."/>
            <person name="Suttiyut T."/>
            <person name="Ogas R."/>
            <person name="Tomko P."/>
            <person name="Gavelis G."/>
            <person name="Widhalm J.R."/>
            <person name="Wisecaver J.H."/>
        </authorList>
    </citation>
    <scope>NUCLEOTIDE SEQUENCE</scope>
    <source>
        <strain evidence="1">ECLA1</strain>
    </source>
</reference>
<keyword evidence="2" id="KW-1185">Reference proteome</keyword>
<evidence type="ECO:0000313" key="2">
    <source>
        <dbReference type="Proteomes" id="UP001283361"/>
    </source>
</evidence>
<organism evidence="1 2">
    <name type="scientific">Elysia crispata</name>
    <name type="common">lettuce slug</name>
    <dbReference type="NCBI Taxonomy" id="231223"/>
    <lineage>
        <taxon>Eukaryota</taxon>
        <taxon>Metazoa</taxon>
        <taxon>Spiralia</taxon>
        <taxon>Lophotrochozoa</taxon>
        <taxon>Mollusca</taxon>
        <taxon>Gastropoda</taxon>
        <taxon>Heterobranchia</taxon>
        <taxon>Euthyneura</taxon>
        <taxon>Panpulmonata</taxon>
        <taxon>Sacoglossa</taxon>
        <taxon>Placobranchoidea</taxon>
        <taxon>Plakobranchidae</taxon>
        <taxon>Elysia</taxon>
    </lineage>
</organism>
<gene>
    <name evidence="1" type="ORF">RRG08_022895</name>
</gene>
<dbReference type="AlphaFoldDB" id="A0AAE0XN50"/>
<dbReference type="EMBL" id="JAWDGP010007976">
    <property type="protein sequence ID" value="KAK3698333.1"/>
    <property type="molecule type" value="Genomic_DNA"/>
</dbReference>